<evidence type="ECO:0000256" key="1">
    <source>
        <dbReference type="SAM" id="MobiDB-lite"/>
    </source>
</evidence>
<accession>A0A4D6MTI9</accession>
<organism evidence="2 3">
    <name type="scientific">Vigna unguiculata</name>
    <name type="common">Cowpea</name>
    <dbReference type="NCBI Taxonomy" id="3917"/>
    <lineage>
        <taxon>Eukaryota</taxon>
        <taxon>Viridiplantae</taxon>
        <taxon>Streptophyta</taxon>
        <taxon>Embryophyta</taxon>
        <taxon>Tracheophyta</taxon>
        <taxon>Spermatophyta</taxon>
        <taxon>Magnoliopsida</taxon>
        <taxon>eudicotyledons</taxon>
        <taxon>Gunneridae</taxon>
        <taxon>Pentapetalae</taxon>
        <taxon>rosids</taxon>
        <taxon>fabids</taxon>
        <taxon>Fabales</taxon>
        <taxon>Fabaceae</taxon>
        <taxon>Papilionoideae</taxon>
        <taxon>50 kb inversion clade</taxon>
        <taxon>NPAAA clade</taxon>
        <taxon>indigoferoid/millettioid clade</taxon>
        <taxon>Phaseoleae</taxon>
        <taxon>Vigna</taxon>
    </lineage>
</organism>
<reference evidence="2 3" key="1">
    <citation type="submission" date="2019-04" db="EMBL/GenBank/DDBJ databases">
        <title>An improved genome assembly and genetic linkage map for asparagus bean, Vigna unguiculata ssp. sesquipedialis.</title>
        <authorList>
            <person name="Xia Q."/>
            <person name="Zhang R."/>
            <person name="Dong Y."/>
        </authorList>
    </citation>
    <scope>NUCLEOTIDE SEQUENCE [LARGE SCALE GENOMIC DNA]</scope>
    <source>
        <tissue evidence="2">Leaf</tissue>
    </source>
</reference>
<protein>
    <submittedName>
        <fullName evidence="2">Uncharacterized protein</fullName>
    </submittedName>
</protein>
<feature type="region of interest" description="Disordered" evidence="1">
    <location>
        <begin position="58"/>
        <end position="77"/>
    </location>
</feature>
<dbReference type="AlphaFoldDB" id="A0A4D6MTI9"/>
<evidence type="ECO:0000313" key="3">
    <source>
        <dbReference type="Proteomes" id="UP000501690"/>
    </source>
</evidence>
<keyword evidence="3" id="KW-1185">Reference proteome</keyword>
<evidence type="ECO:0000313" key="2">
    <source>
        <dbReference type="EMBL" id="QCE03941.1"/>
    </source>
</evidence>
<gene>
    <name evidence="2" type="ORF">DEO72_LG8g1973</name>
</gene>
<proteinExistence type="predicted"/>
<feature type="compositionally biased region" description="Polar residues" evidence="1">
    <location>
        <begin position="68"/>
        <end position="77"/>
    </location>
</feature>
<dbReference type="Proteomes" id="UP000501690">
    <property type="component" value="Linkage Group LG8"/>
</dbReference>
<name>A0A4D6MTI9_VIGUN</name>
<sequence>MDLAGNLAPCDCHHHPPCLKLTGEGKQTLPRREASSLQQHHCNPRACNSSVHESLLPPSGSHYAVNVPTATSVTKPA</sequence>
<dbReference type="EMBL" id="CP039352">
    <property type="protein sequence ID" value="QCE03941.1"/>
    <property type="molecule type" value="Genomic_DNA"/>
</dbReference>